<dbReference type="PANTHER" id="PTHR38462">
    <property type="entry name" value="EXONUCLEASE-LIKE PROTEIN"/>
    <property type="match status" value="1"/>
</dbReference>
<evidence type="ECO:0000313" key="2">
    <source>
        <dbReference type="EMBL" id="HIU95466.1"/>
    </source>
</evidence>
<evidence type="ECO:0000259" key="1">
    <source>
        <dbReference type="Pfam" id="PF13482"/>
    </source>
</evidence>
<proteinExistence type="predicted"/>
<dbReference type="GO" id="GO:0003676">
    <property type="term" value="F:nucleic acid binding"/>
    <property type="evidence" value="ECO:0007669"/>
    <property type="project" value="InterPro"/>
</dbReference>
<reference evidence="2" key="2">
    <citation type="journal article" date="2021" name="PeerJ">
        <title>Extensive microbial diversity within the chicken gut microbiome revealed by metagenomics and culture.</title>
        <authorList>
            <person name="Gilroy R."/>
            <person name="Ravi A."/>
            <person name="Getino M."/>
            <person name="Pursley I."/>
            <person name="Horton D.L."/>
            <person name="Alikhan N.F."/>
            <person name="Baker D."/>
            <person name="Gharbi K."/>
            <person name="Hall N."/>
            <person name="Watson M."/>
            <person name="Adriaenssens E.M."/>
            <person name="Foster-Nyarko E."/>
            <person name="Jarju S."/>
            <person name="Secka A."/>
            <person name="Antonio M."/>
            <person name="Oren A."/>
            <person name="Chaudhuri R.R."/>
            <person name="La Ragione R."/>
            <person name="Hildebrand F."/>
            <person name="Pallen M.J."/>
        </authorList>
    </citation>
    <scope>NUCLEOTIDE SEQUENCE</scope>
    <source>
        <strain evidence="2">ChiSjej4B22-8349</strain>
    </source>
</reference>
<dbReference type="InterPro" id="IPR012337">
    <property type="entry name" value="RNaseH-like_sf"/>
</dbReference>
<dbReference type="Proteomes" id="UP000824130">
    <property type="component" value="Unassembled WGS sequence"/>
</dbReference>
<gene>
    <name evidence="2" type="ORF">IAD25_01960</name>
</gene>
<feature type="domain" description="YprB ribonuclease H-like" evidence="1">
    <location>
        <begin position="27"/>
        <end position="192"/>
    </location>
</feature>
<dbReference type="SUPFAM" id="SSF53098">
    <property type="entry name" value="Ribonuclease H-like"/>
    <property type="match status" value="1"/>
</dbReference>
<dbReference type="EMBL" id="DVOB01000044">
    <property type="protein sequence ID" value="HIU95466.1"/>
    <property type="molecule type" value="Genomic_DNA"/>
</dbReference>
<dbReference type="AlphaFoldDB" id="A0A9D1N5R9"/>
<protein>
    <submittedName>
        <fullName evidence="2">Ribonuclease H-like domain-containing protein</fullName>
    </submittedName>
</protein>
<dbReference type="PANTHER" id="PTHR38462:SF1">
    <property type="entry name" value="YPRB RIBONUCLEASE H-LIKE DOMAIN-CONTAINING PROTEIN"/>
    <property type="match status" value="1"/>
</dbReference>
<dbReference type="InterPro" id="IPR038720">
    <property type="entry name" value="YprB_RNase_H-like_dom"/>
</dbReference>
<accession>A0A9D1N5R9</accession>
<dbReference type="InterPro" id="IPR036397">
    <property type="entry name" value="RNaseH_sf"/>
</dbReference>
<dbReference type="Pfam" id="PF13482">
    <property type="entry name" value="RNase_H_2"/>
    <property type="match status" value="1"/>
</dbReference>
<comment type="caution">
    <text evidence="2">The sequence shown here is derived from an EMBL/GenBank/DDBJ whole genome shotgun (WGS) entry which is preliminary data.</text>
</comment>
<name>A0A9D1N5R9_9FIRM</name>
<organism evidence="2 3">
    <name type="scientific">Candidatus Allocopromorpha excrementipullorum</name>
    <dbReference type="NCBI Taxonomy" id="2840743"/>
    <lineage>
        <taxon>Bacteria</taxon>
        <taxon>Bacillati</taxon>
        <taxon>Bacillota</taxon>
        <taxon>Clostridia</taxon>
        <taxon>Eubacteriales</taxon>
        <taxon>Eubacteriaceae</taxon>
        <taxon>Eubacteriaceae incertae sedis</taxon>
        <taxon>Candidatus Allocopromorpha</taxon>
    </lineage>
</organism>
<sequence>MTASYDEELYSGNIFRAYFDGLKIGVLDIETTGLDPSRNKFILGGLLDMESRTLHQYFAETRGEEEEALRAFAARVAGLDMVITYNGRHFDMPFINRRMKNFAMGSCSPYDLDIYLILNGHSPIKKFLPNLKQKSVENYMGLWQTRTDEISGLESVELYNSYEKSGDENMARKILLHNSDDVIQLTRLLTVLNKADLHKAMFHLGFPAGPLIVEKIRIDSASMAVTGIQRKDPIDYTGFAFGGFASEIHMDKRTASFSMKFPLIRESGLTVVDLESAGLDTGQFEKYPSCGSGFLVVEDHGNRKYMEINHFIKAFITSFINNI</sequence>
<evidence type="ECO:0000313" key="3">
    <source>
        <dbReference type="Proteomes" id="UP000824130"/>
    </source>
</evidence>
<reference evidence="2" key="1">
    <citation type="submission" date="2020-10" db="EMBL/GenBank/DDBJ databases">
        <authorList>
            <person name="Gilroy R."/>
        </authorList>
    </citation>
    <scope>NUCLEOTIDE SEQUENCE</scope>
    <source>
        <strain evidence="2">ChiSjej4B22-8349</strain>
    </source>
</reference>
<dbReference type="Gene3D" id="3.30.420.10">
    <property type="entry name" value="Ribonuclease H-like superfamily/Ribonuclease H"/>
    <property type="match status" value="1"/>
</dbReference>